<keyword evidence="1" id="KW-1185">Reference proteome</keyword>
<sequence length="470" mass="50779">MAFLVAGTLRVAAQMADTWDSLARMGRYNMLGPKVALMLSSPGVPATTVTALEGLLQALGFERPEQREASLQDFLEEVARFREQLDTLGSPIGCALVALVIPRGQLRRPQRLAQELSHCGALQGRPKLLLLLTSAPGATAEPGTFLQGLAELSGCCPHWSLMRLLTEVFHRVTEDPTGTIPCPVLRSSLRGALYLGDMQAKRPELVSSPGAQYDLSGARVALLLAVLQGRPGAQCDMAVLEDLCQTLGFETTVRTDPTAQAFQEEVTQFREQLDARTGPVSCALVALMAHGGRQGQLLGTDGQEVHPEALVLELSRCGVLQGCPKIFLLQACRGGHRDSGMGPAAFSWFWSWLRAPPMVPSHADLLQVYADVQGSSSGVPRPGSADHADILTVYAAAEGCVAYRDEKGSDFIQTLVEVLRADSGGDLLELMTEVNRRMCELAVLGPDCDQPRKECLELRSSLRRRLCLRA</sequence>
<accession>A0AC55CR29</accession>
<gene>
    <name evidence="2" type="primary">LOC101647320</name>
</gene>
<evidence type="ECO:0000313" key="2">
    <source>
        <dbReference type="RefSeq" id="XP_045141910.1"/>
    </source>
</evidence>
<reference evidence="2" key="1">
    <citation type="submission" date="2025-08" db="UniProtKB">
        <authorList>
            <consortium name="RefSeq"/>
        </authorList>
    </citation>
    <scope>IDENTIFICATION</scope>
</reference>
<proteinExistence type="predicted"/>
<protein>
    <submittedName>
        <fullName evidence="2">Uncharacterized protein LOC101647320</fullName>
    </submittedName>
</protein>
<evidence type="ECO:0000313" key="1">
    <source>
        <dbReference type="Proteomes" id="UP000694863"/>
    </source>
</evidence>
<dbReference type="Proteomes" id="UP000694863">
    <property type="component" value="Unplaced"/>
</dbReference>
<dbReference type="RefSeq" id="XP_045141910.1">
    <property type="nucleotide sequence ID" value="XM_045285975.1"/>
</dbReference>
<name>A0AC55CR29_ECHTE</name>
<organism evidence="1 2">
    <name type="scientific">Echinops telfairi</name>
    <name type="common">Lesser hedgehog tenrec</name>
    <dbReference type="NCBI Taxonomy" id="9371"/>
    <lineage>
        <taxon>Eukaryota</taxon>
        <taxon>Metazoa</taxon>
        <taxon>Chordata</taxon>
        <taxon>Craniata</taxon>
        <taxon>Vertebrata</taxon>
        <taxon>Euteleostomi</taxon>
        <taxon>Mammalia</taxon>
        <taxon>Eutheria</taxon>
        <taxon>Afrotheria</taxon>
        <taxon>Tenrecidae</taxon>
        <taxon>Tenrecinae</taxon>
        <taxon>Echinops</taxon>
    </lineage>
</organism>